<proteinExistence type="predicted"/>
<dbReference type="GeneID" id="36632247"/>
<keyword evidence="2" id="KW-1185">Reference proteome</keyword>
<gene>
    <name evidence="1" type="ORF">M431DRAFT_86337</name>
</gene>
<protein>
    <submittedName>
        <fullName evidence="1">Uncharacterized protein</fullName>
    </submittedName>
</protein>
<reference evidence="1 2" key="1">
    <citation type="submission" date="2016-07" db="EMBL/GenBank/DDBJ databases">
        <title>Multiple horizontal gene transfer events from other fungi enriched the ability of initially mycotrophic Trichoderma (Ascomycota) to feed on dead plant biomass.</title>
        <authorList>
            <consortium name="DOE Joint Genome Institute"/>
            <person name="Aerts A."/>
            <person name="Atanasova L."/>
            <person name="Chenthamara K."/>
            <person name="Zhang J."/>
            <person name="Grujic M."/>
            <person name="Henrissat B."/>
            <person name="Kuo A."/>
            <person name="Salamov A."/>
            <person name="Lipzen A."/>
            <person name="Labutti K."/>
            <person name="Barry K."/>
            <person name="Miao Y."/>
            <person name="Rahimi M.J."/>
            <person name="Shen Q."/>
            <person name="Grigoriev I.V."/>
            <person name="Kubicek C.P."/>
            <person name="Druzhinina I.S."/>
        </authorList>
    </citation>
    <scope>NUCLEOTIDE SEQUENCE [LARGE SCALE GENOMIC DNA]</scope>
    <source>
        <strain evidence="1 2">CBS 226.95</strain>
    </source>
</reference>
<dbReference type="Proteomes" id="UP000241690">
    <property type="component" value="Unassembled WGS sequence"/>
</dbReference>
<dbReference type="RefSeq" id="XP_024774439.1">
    <property type="nucleotide sequence ID" value="XM_024923664.1"/>
</dbReference>
<evidence type="ECO:0000313" key="1">
    <source>
        <dbReference type="EMBL" id="PTB54762.1"/>
    </source>
</evidence>
<evidence type="ECO:0000313" key="2">
    <source>
        <dbReference type="Proteomes" id="UP000241690"/>
    </source>
</evidence>
<name>A0A2T4ACK4_TRIHA</name>
<dbReference type="AlphaFoldDB" id="A0A2T4ACK4"/>
<accession>A0A2T4ACK4</accession>
<dbReference type="EMBL" id="KZ679680">
    <property type="protein sequence ID" value="PTB54762.1"/>
    <property type="molecule type" value="Genomic_DNA"/>
</dbReference>
<feature type="non-terminal residue" evidence="1">
    <location>
        <position position="1"/>
    </location>
</feature>
<sequence>RVQEQRLGLGRGIGASSYANTKLGDDIDDQGDMDRMSSGKDWPNRMFLPACFGFHGLAFFFPSPSPLVPQTPGFMQHAGSTRQCTSDKLIEAKSIKNEWSMVCEMPPAQPPCQRQHRLLVRVYVTRSPFLTHVSLQPSLSSQFFQLTR</sequence>
<organism evidence="1 2">
    <name type="scientific">Trichoderma harzianum CBS 226.95</name>
    <dbReference type="NCBI Taxonomy" id="983964"/>
    <lineage>
        <taxon>Eukaryota</taxon>
        <taxon>Fungi</taxon>
        <taxon>Dikarya</taxon>
        <taxon>Ascomycota</taxon>
        <taxon>Pezizomycotina</taxon>
        <taxon>Sordariomycetes</taxon>
        <taxon>Hypocreomycetidae</taxon>
        <taxon>Hypocreales</taxon>
        <taxon>Hypocreaceae</taxon>
        <taxon>Trichoderma</taxon>
    </lineage>
</organism>